<feature type="region of interest" description="Disordered" evidence="3">
    <location>
        <begin position="138"/>
        <end position="163"/>
    </location>
</feature>
<dbReference type="GeneID" id="25471248"/>
<dbReference type="InterPro" id="IPR002164">
    <property type="entry name" value="NAP_family"/>
</dbReference>
<dbReference type="Pfam" id="PF00956">
    <property type="entry name" value="NAP"/>
    <property type="match status" value="1"/>
</dbReference>
<dbReference type="PANTHER" id="PTHR11875">
    <property type="entry name" value="TESTIS-SPECIFIC Y-ENCODED PROTEIN"/>
    <property type="match status" value="1"/>
</dbReference>
<evidence type="ECO:0000313" key="4">
    <source>
        <dbReference type="EMBL" id="CDJ65814.1"/>
    </source>
</evidence>
<dbReference type="AlphaFoldDB" id="U6MTM0"/>
<evidence type="ECO:0000256" key="3">
    <source>
        <dbReference type="SAM" id="MobiDB-lite"/>
    </source>
</evidence>
<dbReference type="Gene3D" id="1.20.5.1500">
    <property type="match status" value="1"/>
</dbReference>
<accession>U6MTM0</accession>
<dbReference type="RefSeq" id="XP_013434281.1">
    <property type="nucleotide sequence ID" value="XM_013578827.1"/>
</dbReference>
<feature type="compositionally biased region" description="Pro residues" evidence="3">
    <location>
        <begin position="143"/>
        <end position="163"/>
    </location>
</feature>
<dbReference type="OrthoDB" id="27325at2759"/>
<evidence type="ECO:0000256" key="1">
    <source>
        <dbReference type="ARBA" id="ARBA00009947"/>
    </source>
</evidence>
<dbReference type="SUPFAM" id="SSF143113">
    <property type="entry name" value="NAP-like"/>
    <property type="match status" value="1"/>
</dbReference>
<name>U6MTM0_9EIME</name>
<dbReference type="VEuPathDB" id="ToxoDB:ENH_00010630"/>
<proteinExistence type="inferred from homology"/>
<sequence length="163" mass="17323">MDSLTGALQRVTVDGGDGPLAGVEESLSPSERAAVLKLKELQEQHASLSAMFEAAVLKLKLEFEEKYKPLYHRRLEVLLQQPPAAEQPADKPPTGTPGLPCFWLRALKANRLLADIIEEHDEGPLSYLQNIRCEWLVPSGAPGGPPGAPPGGPPSGAPPGPPA</sequence>
<organism evidence="4 5">
    <name type="scientific">Eimeria necatrix</name>
    <dbReference type="NCBI Taxonomy" id="51315"/>
    <lineage>
        <taxon>Eukaryota</taxon>
        <taxon>Sar</taxon>
        <taxon>Alveolata</taxon>
        <taxon>Apicomplexa</taxon>
        <taxon>Conoidasida</taxon>
        <taxon>Coccidia</taxon>
        <taxon>Eucoccidiorida</taxon>
        <taxon>Eimeriorina</taxon>
        <taxon>Eimeriidae</taxon>
        <taxon>Eimeria</taxon>
    </lineage>
</organism>
<feature type="region of interest" description="Disordered" evidence="3">
    <location>
        <begin position="1"/>
        <end position="23"/>
    </location>
</feature>
<evidence type="ECO:0000313" key="5">
    <source>
        <dbReference type="Proteomes" id="UP000030754"/>
    </source>
</evidence>
<dbReference type="Proteomes" id="UP000030754">
    <property type="component" value="Unassembled WGS sequence"/>
</dbReference>
<protein>
    <submittedName>
        <fullName evidence="4">Uncharacterized protein</fullName>
    </submittedName>
</protein>
<dbReference type="GO" id="GO:0005634">
    <property type="term" value="C:nucleus"/>
    <property type="evidence" value="ECO:0007669"/>
    <property type="project" value="InterPro"/>
</dbReference>
<evidence type="ECO:0000256" key="2">
    <source>
        <dbReference type="RuleBase" id="RU003876"/>
    </source>
</evidence>
<keyword evidence="5" id="KW-1185">Reference proteome</keyword>
<dbReference type="EMBL" id="HG723299">
    <property type="protein sequence ID" value="CDJ65814.1"/>
    <property type="molecule type" value="Genomic_DNA"/>
</dbReference>
<dbReference type="GO" id="GO:0006334">
    <property type="term" value="P:nucleosome assembly"/>
    <property type="evidence" value="ECO:0007669"/>
    <property type="project" value="InterPro"/>
</dbReference>
<reference evidence="4" key="2">
    <citation type="submission" date="2013-10" db="EMBL/GenBank/DDBJ databases">
        <authorList>
            <person name="Aslett M."/>
        </authorList>
    </citation>
    <scope>NUCLEOTIDE SEQUENCE [LARGE SCALE GENOMIC DNA]</scope>
    <source>
        <strain evidence="4">Houghton</strain>
    </source>
</reference>
<dbReference type="Gene3D" id="3.30.1120.90">
    <property type="entry name" value="Nucleosome assembly protein"/>
    <property type="match status" value="1"/>
</dbReference>
<reference evidence="4" key="1">
    <citation type="submission" date="2013-10" db="EMBL/GenBank/DDBJ databases">
        <title>Genomic analysis of the causative agents of coccidiosis in chickens.</title>
        <authorList>
            <person name="Reid A.J."/>
            <person name="Blake D."/>
            <person name="Billington K."/>
            <person name="Browne H."/>
            <person name="Dunn M."/>
            <person name="Hung S."/>
            <person name="Kawahara F."/>
            <person name="Miranda-Saavedra D."/>
            <person name="Mourier T."/>
            <person name="Nagra H."/>
            <person name="Otto T.D."/>
            <person name="Rawlings N."/>
            <person name="Sanchez A."/>
            <person name="Sanders M."/>
            <person name="Subramaniam C."/>
            <person name="Tay Y."/>
            <person name="Dear P."/>
            <person name="Doerig C."/>
            <person name="Gruber A."/>
            <person name="Parkinson J."/>
            <person name="Shirley M."/>
            <person name="Wan K.L."/>
            <person name="Berriman M."/>
            <person name="Tomley F."/>
            <person name="Pain A."/>
        </authorList>
    </citation>
    <scope>NUCLEOTIDE SEQUENCE [LARGE SCALE GENOMIC DNA]</scope>
    <source>
        <strain evidence="4">Houghton</strain>
    </source>
</reference>
<feature type="non-terminal residue" evidence="4">
    <location>
        <position position="163"/>
    </location>
</feature>
<comment type="similarity">
    <text evidence="1 2">Belongs to the nucleosome assembly protein (NAP) family.</text>
</comment>
<gene>
    <name evidence="4" type="ORF">ENH_00010630</name>
</gene>
<dbReference type="InterPro" id="IPR037231">
    <property type="entry name" value="NAP-like_sf"/>
</dbReference>